<dbReference type="Proteomes" id="UP000675781">
    <property type="component" value="Unassembled WGS sequence"/>
</dbReference>
<protein>
    <submittedName>
        <fullName evidence="2">Uncharacterized protein</fullName>
    </submittedName>
</protein>
<evidence type="ECO:0000313" key="2">
    <source>
        <dbReference type="EMBL" id="MBR7837460.1"/>
    </source>
</evidence>
<dbReference type="RefSeq" id="WP_212531927.1">
    <property type="nucleotide sequence ID" value="NZ_JAGSOG010000206.1"/>
</dbReference>
<keyword evidence="1" id="KW-0812">Transmembrane</keyword>
<feature type="transmembrane region" description="Helical" evidence="1">
    <location>
        <begin position="45"/>
        <end position="66"/>
    </location>
</feature>
<comment type="caution">
    <text evidence="2">The sequence shown here is derived from an EMBL/GenBank/DDBJ whole genome shotgun (WGS) entry which is preliminary data.</text>
</comment>
<keyword evidence="1" id="KW-1133">Transmembrane helix</keyword>
<reference evidence="2" key="1">
    <citation type="submission" date="2021-04" db="EMBL/GenBank/DDBJ databases">
        <title>Genome based classification of Actinospica acidithermotolerans sp. nov., an actinobacterium isolated from an Indonesian hot spring.</title>
        <authorList>
            <person name="Kusuma A.B."/>
            <person name="Putra K.E."/>
            <person name="Nafisah S."/>
            <person name="Loh J."/>
            <person name="Nouioui I."/>
            <person name="Goodfellow M."/>
        </authorList>
    </citation>
    <scope>NUCLEOTIDE SEQUENCE</scope>
    <source>
        <strain evidence="2">CSCA 57</strain>
    </source>
</reference>
<gene>
    <name evidence="2" type="ORF">KDL01_29545</name>
</gene>
<name>A0A941ETR1_9ACTN</name>
<evidence type="ECO:0000313" key="3">
    <source>
        <dbReference type="Proteomes" id="UP000675781"/>
    </source>
</evidence>
<keyword evidence="1" id="KW-0472">Membrane</keyword>
<proteinExistence type="predicted"/>
<dbReference type="EMBL" id="JAGSOG010000206">
    <property type="protein sequence ID" value="MBR7837460.1"/>
    <property type="molecule type" value="Genomic_DNA"/>
</dbReference>
<accession>A0A941ETR1</accession>
<organism evidence="2 3">
    <name type="scientific">Actinospica durhamensis</name>
    <dbReference type="NCBI Taxonomy" id="1508375"/>
    <lineage>
        <taxon>Bacteria</taxon>
        <taxon>Bacillati</taxon>
        <taxon>Actinomycetota</taxon>
        <taxon>Actinomycetes</taxon>
        <taxon>Catenulisporales</taxon>
        <taxon>Actinospicaceae</taxon>
        <taxon>Actinospica</taxon>
    </lineage>
</organism>
<evidence type="ECO:0000256" key="1">
    <source>
        <dbReference type="SAM" id="Phobius"/>
    </source>
</evidence>
<dbReference type="AlphaFoldDB" id="A0A941ETR1"/>
<sequence length="306" mass="31689">MTTDGESESLTTALHDAAYSFEPPPHAYFRDRAVQRTRQIKRRRIVVGSTLTCLLTLGVGTLSITLTDHTPSDATAAGISTTASVRTMPPASAAASPGASPAVGGGVTQQQVLQALLSALPASADALKTQNPEQGIAAPWATGPQVNSQTGNWYVAGGASLKSSSATGASIVSISAQHGLQTKTCVEAEAGSTVDTCSVSHVDGGTLILDETPHHPDRIWEYFWQSPAGNEVDLSIGDDTVADFALTKQQVIDVLTDPVWGRIAAELPAPVCPGGKLTQVMPTVAPTSTPQINLTCSTDGKTYPMG</sequence>
<keyword evidence="3" id="KW-1185">Reference proteome</keyword>